<dbReference type="InterPro" id="IPR016181">
    <property type="entry name" value="Acyl_CoA_acyltransferase"/>
</dbReference>
<comment type="caution">
    <text evidence="4">The sequence shown here is derived from an EMBL/GenBank/DDBJ whole genome shotgun (WGS) entry which is preliminary data.</text>
</comment>
<dbReference type="AlphaFoldDB" id="A0A4R6BZA6"/>
<dbReference type="InterPro" id="IPR051635">
    <property type="entry name" value="SNAT-like"/>
</dbReference>
<keyword evidence="1 4" id="KW-0808">Transferase</keyword>
<dbReference type="OrthoDB" id="9800962at2"/>
<dbReference type="Gene3D" id="3.40.630.30">
    <property type="match status" value="1"/>
</dbReference>
<gene>
    <name evidence="4" type="ORF">ERX55_08505</name>
</gene>
<name>A0A4R6BZA6_9STAP</name>
<proteinExistence type="predicted"/>
<dbReference type="SUPFAM" id="SSF55729">
    <property type="entry name" value="Acyl-CoA N-acyltransferases (Nat)"/>
    <property type="match status" value="1"/>
</dbReference>
<dbReference type="CDD" id="cd04301">
    <property type="entry name" value="NAT_SF"/>
    <property type="match status" value="1"/>
</dbReference>
<dbReference type="InterPro" id="IPR000182">
    <property type="entry name" value="GNAT_dom"/>
</dbReference>
<dbReference type="PANTHER" id="PTHR10908:SF0">
    <property type="entry name" value="SEROTONIN N-ACETYLTRANSFERASE"/>
    <property type="match status" value="1"/>
</dbReference>
<evidence type="ECO:0000313" key="4">
    <source>
        <dbReference type="EMBL" id="TDM13638.1"/>
    </source>
</evidence>
<evidence type="ECO:0000259" key="3">
    <source>
        <dbReference type="PROSITE" id="PS51186"/>
    </source>
</evidence>
<evidence type="ECO:0000256" key="1">
    <source>
        <dbReference type="ARBA" id="ARBA00022679"/>
    </source>
</evidence>
<keyword evidence="5" id="KW-1185">Reference proteome</keyword>
<dbReference type="GO" id="GO:0008080">
    <property type="term" value="F:N-acetyltransferase activity"/>
    <property type="evidence" value="ECO:0007669"/>
    <property type="project" value="UniProtKB-ARBA"/>
</dbReference>
<protein>
    <submittedName>
        <fullName evidence="4">GNAT family N-acetyltransferase</fullName>
    </submittedName>
</protein>
<dbReference type="Proteomes" id="UP000294843">
    <property type="component" value="Unassembled WGS sequence"/>
</dbReference>
<dbReference type="Pfam" id="PF13673">
    <property type="entry name" value="Acetyltransf_10"/>
    <property type="match status" value="1"/>
</dbReference>
<dbReference type="PANTHER" id="PTHR10908">
    <property type="entry name" value="SEROTONIN N-ACETYLTRANSFERASE"/>
    <property type="match status" value="1"/>
</dbReference>
<dbReference type="PROSITE" id="PS51186">
    <property type="entry name" value="GNAT"/>
    <property type="match status" value="1"/>
</dbReference>
<keyword evidence="2" id="KW-0012">Acyltransferase</keyword>
<evidence type="ECO:0000256" key="2">
    <source>
        <dbReference type="ARBA" id="ARBA00023315"/>
    </source>
</evidence>
<dbReference type="EMBL" id="SCWF01000009">
    <property type="protein sequence ID" value="TDM13638.1"/>
    <property type="molecule type" value="Genomic_DNA"/>
</dbReference>
<feature type="domain" description="N-acetyltransferase" evidence="3">
    <location>
        <begin position="1"/>
        <end position="153"/>
    </location>
</feature>
<reference evidence="4 5" key="1">
    <citation type="submission" date="2019-01" db="EMBL/GenBank/DDBJ databases">
        <title>Draft genome sequences of the type strains of six Macrococcus species.</title>
        <authorList>
            <person name="Mazhar S."/>
            <person name="Altermann E."/>
            <person name="Hill C."/>
            <person name="Mcauliffe O."/>
        </authorList>
    </citation>
    <scope>NUCLEOTIDE SEQUENCE [LARGE SCALE GENOMIC DNA]</scope>
    <source>
        <strain evidence="4 5">ATCC 51825</strain>
    </source>
</reference>
<evidence type="ECO:0000313" key="5">
    <source>
        <dbReference type="Proteomes" id="UP000294843"/>
    </source>
</evidence>
<accession>A0A4R6BZA6</accession>
<organism evidence="4 5">
    <name type="scientific">Macrococcus bovicus</name>
    <dbReference type="NCBI Taxonomy" id="69968"/>
    <lineage>
        <taxon>Bacteria</taxon>
        <taxon>Bacillati</taxon>
        <taxon>Bacillota</taxon>
        <taxon>Bacilli</taxon>
        <taxon>Bacillales</taxon>
        <taxon>Staphylococcaceae</taxon>
        <taxon>Macrococcus</taxon>
    </lineage>
</organism>
<sequence>MNDLKQITRLEQQSFIPEVADTEEAIKERIEKISDTFIVAEKAGEIAGYINGPVIKTPYITDDLFKKVPDTRTGHYLSILGLVVSKDHQRQGLAGRLIDEFTKLAQEHEVRAMTLTCTENLISFYEDYGFKSHGLSESQHGGEQWFNMVKEIS</sequence>